<dbReference type="PANTHER" id="PTHR43774">
    <property type="entry name" value="PEPTIDE METHIONINE SULFOXIDE REDUCTASE"/>
    <property type="match status" value="1"/>
</dbReference>
<dbReference type="HAMAP" id="MF_01401">
    <property type="entry name" value="MsrA"/>
    <property type="match status" value="1"/>
</dbReference>
<evidence type="ECO:0000256" key="1">
    <source>
        <dbReference type="ARBA" id="ARBA00023002"/>
    </source>
</evidence>
<dbReference type="NCBIfam" id="TIGR00401">
    <property type="entry name" value="msrA"/>
    <property type="match status" value="1"/>
</dbReference>
<comment type="function">
    <text evidence="4">Has an important function as a repair enzyme for proteins that have been inactivated by oxidation. Catalyzes the reversible oxidation-reduction of methionine sulfoxide in proteins to methionine.</text>
</comment>
<evidence type="ECO:0000256" key="4">
    <source>
        <dbReference type="HAMAP-Rule" id="MF_01401"/>
    </source>
</evidence>
<accession>A0ABW5A8P6</accession>
<evidence type="ECO:0000259" key="6">
    <source>
        <dbReference type="Pfam" id="PF01625"/>
    </source>
</evidence>
<comment type="caution">
    <text evidence="7">The sequence shown here is derived from an EMBL/GenBank/DDBJ whole genome shotgun (WGS) entry which is preliminary data.</text>
</comment>
<dbReference type="EMBL" id="JBHUIX010000011">
    <property type="protein sequence ID" value="MFD2174678.1"/>
    <property type="molecule type" value="Genomic_DNA"/>
</dbReference>
<comment type="catalytic activity">
    <reaction evidence="3 4">
        <text>[thioredoxin]-disulfide + L-methionine + H2O = L-methionine (S)-S-oxide + [thioredoxin]-dithiol</text>
        <dbReference type="Rhea" id="RHEA:19993"/>
        <dbReference type="Rhea" id="RHEA-COMP:10698"/>
        <dbReference type="Rhea" id="RHEA-COMP:10700"/>
        <dbReference type="ChEBI" id="CHEBI:15377"/>
        <dbReference type="ChEBI" id="CHEBI:29950"/>
        <dbReference type="ChEBI" id="CHEBI:50058"/>
        <dbReference type="ChEBI" id="CHEBI:57844"/>
        <dbReference type="ChEBI" id="CHEBI:58772"/>
        <dbReference type="EC" id="1.8.4.11"/>
    </reaction>
</comment>
<feature type="signal peptide" evidence="5">
    <location>
        <begin position="1"/>
        <end position="19"/>
    </location>
</feature>
<feature type="active site" evidence="4">
    <location>
        <position position="46"/>
    </location>
</feature>
<feature type="domain" description="Peptide methionine sulphoxide reductase MsrA" evidence="6">
    <location>
        <begin position="39"/>
        <end position="191"/>
    </location>
</feature>
<evidence type="ECO:0000313" key="7">
    <source>
        <dbReference type="EMBL" id="MFD2174678.1"/>
    </source>
</evidence>
<keyword evidence="8" id="KW-1185">Reference proteome</keyword>
<dbReference type="Gene3D" id="3.30.1060.10">
    <property type="entry name" value="Peptide methionine sulphoxide reductase MsrA"/>
    <property type="match status" value="1"/>
</dbReference>
<keyword evidence="5" id="KW-0732">Signal</keyword>
<proteinExistence type="inferred from homology"/>
<dbReference type="PANTHER" id="PTHR43774:SF1">
    <property type="entry name" value="PEPTIDE METHIONINE SULFOXIDE REDUCTASE MSRA 2"/>
    <property type="match status" value="1"/>
</dbReference>
<feature type="chain" id="PRO_5046519375" description="Peptide methionine sulfoxide reductase MsrA" evidence="5">
    <location>
        <begin position="20"/>
        <end position="222"/>
    </location>
</feature>
<sequence length="222" mass="24126">MKRLILALALSLLPGLAPAEEGREIPAYASHIAETGPQTAVFAGGCFWGVQGVFQHTKGVISATSGYAGGAAGTAQYERVSRGDTGHAEAVQVIYDPAQVSYGDLMRIFFSVAHDPTELNRQGPDVGPQYRSLIVPQTAQQEKAARSYIGELNRARVFPAAIVTQIEEDAPFYPAEAYHQNFLARHPMHPYIVQEDLPKIDALKRLFPAAFRADPVLLPLTN</sequence>
<name>A0ABW5A8P6_9RHOB</name>
<evidence type="ECO:0000256" key="3">
    <source>
        <dbReference type="ARBA" id="ARBA00048782"/>
    </source>
</evidence>
<comment type="catalytic activity">
    <reaction evidence="2 4">
        <text>L-methionyl-[protein] + [thioredoxin]-disulfide + H2O = L-methionyl-(S)-S-oxide-[protein] + [thioredoxin]-dithiol</text>
        <dbReference type="Rhea" id="RHEA:14217"/>
        <dbReference type="Rhea" id="RHEA-COMP:10698"/>
        <dbReference type="Rhea" id="RHEA-COMP:10700"/>
        <dbReference type="Rhea" id="RHEA-COMP:12313"/>
        <dbReference type="Rhea" id="RHEA-COMP:12315"/>
        <dbReference type="ChEBI" id="CHEBI:15377"/>
        <dbReference type="ChEBI" id="CHEBI:16044"/>
        <dbReference type="ChEBI" id="CHEBI:29950"/>
        <dbReference type="ChEBI" id="CHEBI:44120"/>
        <dbReference type="ChEBI" id="CHEBI:50058"/>
        <dbReference type="EC" id="1.8.4.11"/>
    </reaction>
</comment>
<dbReference type="GO" id="GO:0008113">
    <property type="term" value="F:peptide-methionine (S)-S-oxide reductase activity"/>
    <property type="evidence" value="ECO:0007669"/>
    <property type="project" value="UniProtKB-EC"/>
</dbReference>
<evidence type="ECO:0000313" key="8">
    <source>
        <dbReference type="Proteomes" id="UP001597413"/>
    </source>
</evidence>
<dbReference type="Pfam" id="PF01625">
    <property type="entry name" value="PMSR"/>
    <property type="match status" value="1"/>
</dbReference>
<evidence type="ECO:0000256" key="2">
    <source>
        <dbReference type="ARBA" id="ARBA00047806"/>
    </source>
</evidence>
<protein>
    <recommendedName>
        <fullName evidence="4">Peptide methionine sulfoxide reductase MsrA</fullName>
        <shortName evidence="4">Protein-methionine-S-oxide reductase</shortName>
        <ecNumber evidence="4">1.8.4.11</ecNumber>
    </recommendedName>
    <alternativeName>
        <fullName evidence="4">Peptide-methionine (S)-S-oxide reductase</fullName>
        <shortName evidence="4">Peptide Met(O) reductase</shortName>
    </alternativeName>
</protein>
<gene>
    <name evidence="4 7" type="primary">msrA</name>
    <name evidence="7" type="ORF">ACFSM0_11280</name>
</gene>
<dbReference type="InterPro" id="IPR036509">
    <property type="entry name" value="Met_Sox_Rdtase_MsrA_sf"/>
</dbReference>
<dbReference type="EC" id="1.8.4.11" evidence="4"/>
<dbReference type="InterPro" id="IPR002569">
    <property type="entry name" value="Met_Sox_Rdtase_MsrA_dom"/>
</dbReference>
<dbReference type="SUPFAM" id="SSF55068">
    <property type="entry name" value="Peptide methionine sulfoxide reductase"/>
    <property type="match status" value="1"/>
</dbReference>
<dbReference type="RefSeq" id="WP_377390366.1">
    <property type="nucleotide sequence ID" value="NZ_JBHUIX010000011.1"/>
</dbReference>
<keyword evidence="1 4" id="KW-0560">Oxidoreductase</keyword>
<organism evidence="7 8">
    <name type="scientific">Rhodobacter lacus</name>
    <dbReference type="NCBI Taxonomy" id="1641972"/>
    <lineage>
        <taxon>Bacteria</taxon>
        <taxon>Pseudomonadati</taxon>
        <taxon>Pseudomonadota</taxon>
        <taxon>Alphaproteobacteria</taxon>
        <taxon>Rhodobacterales</taxon>
        <taxon>Rhodobacter group</taxon>
        <taxon>Rhodobacter</taxon>
    </lineage>
</organism>
<evidence type="ECO:0000256" key="5">
    <source>
        <dbReference type="SAM" id="SignalP"/>
    </source>
</evidence>
<reference evidence="8" key="1">
    <citation type="journal article" date="2019" name="Int. J. Syst. Evol. Microbiol.">
        <title>The Global Catalogue of Microorganisms (GCM) 10K type strain sequencing project: providing services to taxonomists for standard genome sequencing and annotation.</title>
        <authorList>
            <consortium name="The Broad Institute Genomics Platform"/>
            <consortium name="The Broad Institute Genome Sequencing Center for Infectious Disease"/>
            <person name="Wu L."/>
            <person name="Ma J."/>
        </authorList>
    </citation>
    <scope>NUCLEOTIDE SEQUENCE [LARGE SCALE GENOMIC DNA]</scope>
    <source>
        <strain evidence="8">CCUG 55131</strain>
    </source>
</reference>
<dbReference type="Proteomes" id="UP001597413">
    <property type="component" value="Unassembled WGS sequence"/>
</dbReference>
<comment type="similarity">
    <text evidence="4">Belongs to the MsrA Met sulfoxide reductase family.</text>
</comment>